<dbReference type="Proteomes" id="UP001165064">
    <property type="component" value="Unassembled WGS sequence"/>
</dbReference>
<sequence length="361" mass="39230">MSTEKFNAIGIESYENWQEPKAFSYTPQPQRPQDVDIEIEACGICGSDMHAIKGDWGNPYLPLAVGHEIIGKVVKVGSEVTRFKIGDRVGVGAQCDSCGKCHRCSHNVPNSCRKFVGTYQGVYPETGTPTQGGYADYVRVSQTFAFKIPDNLSSEIAAPLMCGGITGFRPLLTAGVKKGTRVGVVGIGGIGHMTILFAKAMGAEVTAISRSDSKKEIALQLGVDHYISTSEEGFAEKYADSLDVIVNTGSSFSENSIMGVSSLLDAFGQFIFITAPPIDEKIELAPFFLLANNYSVAGSALGTPADIEQMLQFAADHQIKPWVETIDINEENVKTAWSRMDKGDVKFRFVLTGYDKYFKKN</sequence>
<accession>A0ACB5SYN3</accession>
<comment type="caution">
    <text evidence="1">The sequence shown here is derived from an EMBL/GenBank/DDBJ whole genome shotgun (WGS) entry which is preliminary data.</text>
</comment>
<dbReference type="EMBL" id="BSXS01001514">
    <property type="protein sequence ID" value="GME76404.1"/>
    <property type="molecule type" value="Genomic_DNA"/>
</dbReference>
<proteinExistence type="predicted"/>
<protein>
    <submittedName>
        <fullName evidence="1">Unnamed protein product</fullName>
    </submittedName>
</protein>
<reference evidence="1" key="1">
    <citation type="submission" date="2023-04" db="EMBL/GenBank/DDBJ databases">
        <title>Ambrosiozyma monospora NBRC 10751.</title>
        <authorList>
            <person name="Ichikawa N."/>
            <person name="Sato H."/>
            <person name="Tonouchi N."/>
        </authorList>
    </citation>
    <scope>NUCLEOTIDE SEQUENCE</scope>
    <source>
        <strain evidence="1">NBRC 10751</strain>
    </source>
</reference>
<keyword evidence="2" id="KW-1185">Reference proteome</keyword>
<evidence type="ECO:0000313" key="2">
    <source>
        <dbReference type="Proteomes" id="UP001165064"/>
    </source>
</evidence>
<gene>
    <name evidence="1" type="ORF">Amon02_000259000</name>
</gene>
<evidence type="ECO:0000313" key="1">
    <source>
        <dbReference type="EMBL" id="GME76404.1"/>
    </source>
</evidence>
<name>A0ACB5SYN3_AMBMO</name>
<organism evidence="1 2">
    <name type="scientific">Ambrosiozyma monospora</name>
    <name type="common">Yeast</name>
    <name type="synonym">Endomycopsis monosporus</name>
    <dbReference type="NCBI Taxonomy" id="43982"/>
    <lineage>
        <taxon>Eukaryota</taxon>
        <taxon>Fungi</taxon>
        <taxon>Dikarya</taxon>
        <taxon>Ascomycota</taxon>
        <taxon>Saccharomycotina</taxon>
        <taxon>Pichiomycetes</taxon>
        <taxon>Pichiales</taxon>
        <taxon>Pichiaceae</taxon>
        <taxon>Ambrosiozyma</taxon>
    </lineage>
</organism>